<protein>
    <submittedName>
        <fullName evidence="1">Uncharacterized protein</fullName>
    </submittedName>
</protein>
<dbReference type="RefSeq" id="WP_036150282.1">
    <property type="nucleotide sequence ID" value="NZ_AVCX01000028.1"/>
</dbReference>
<reference evidence="1 2" key="1">
    <citation type="submission" date="2014-02" db="EMBL/GenBank/DDBJ databases">
        <title>Draft genome sequence of Lysinibacillus odysseyi NBRC 100172.</title>
        <authorList>
            <person name="Zhang F."/>
            <person name="Wang G."/>
            <person name="Zhang L."/>
        </authorList>
    </citation>
    <scope>NUCLEOTIDE SEQUENCE [LARGE SCALE GENOMIC DNA]</scope>
    <source>
        <strain evidence="1 2">NBRC 100172</strain>
    </source>
</reference>
<dbReference type="InterPro" id="IPR041256">
    <property type="entry name" value="CdiI_4"/>
</dbReference>
<dbReference type="OrthoDB" id="2941819at2"/>
<evidence type="ECO:0000313" key="1">
    <source>
        <dbReference type="EMBL" id="KGR88895.1"/>
    </source>
</evidence>
<dbReference type="AlphaFoldDB" id="A0A0A3IZM0"/>
<keyword evidence="2" id="KW-1185">Reference proteome</keyword>
<dbReference type="Proteomes" id="UP000030437">
    <property type="component" value="Unassembled WGS sequence"/>
</dbReference>
<gene>
    <name evidence="1" type="ORF">CD32_00940</name>
</gene>
<evidence type="ECO:0000313" key="2">
    <source>
        <dbReference type="Proteomes" id="UP000030437"/>
    </source>
</evidence>
<sequence length="123" mass="14911">MLQIDTNEEIKEFMETFFRNMAVEKYIRVLNEFKNRTGFGMENIHILFYSDFEEWDEFRCKENEVALIMEYPVVAEDTIGYLDFLRLYDFLVAKSRNYILNQSEQLYEINELLKEVKNSFGLE</sequence>
<dbReference type="EMBL" id="JPVP01000035">
    <property type="protein sequence ID" value="KGR88895.1"/>
    <property type="molecule type" value="Genomic_DNA"/>
</dbReference>
<comment type="caution">
    <text evidence="1">The sequence shown here is derived from an EMBL/GenBank/DDBJ whole genome shotgun (WGS) entry which is preliminary data.</text>
</comment>
<organism evidence="1 2">
    <name type="scientific">Lysinibacillus odysseyi 34hs-1 = NBRC 100172</name>
    <dbReference type="NCBI Taxonomy" id="1220589"/>
    <lineage>
        <taxon>Bacteria</taxon>
        <taxon>Bacillati</taxon>
        <taxon>Bacillota</taxon>
        <taxon>Bacilli</taxon>
        <taxon>Bacillales</taxon>
        <taxon>Bacillaceae</taxon>
        <taxon>Lysinibacillus</taxon>
    </lineage>
</organism>
<proteinExistence type="predicted"/>
<name>A0A0A3IZM0_9BACI</name>
<accession>A0A0A3IZM0</accession>
<dbReference type="CDD" id="cd20688">
    <property type="entry name" value="CdiI_Ecoli_Nm-like"/>
    <property type="match status" value="1"/>
</dbReference>